<keyword evidence="8" id="KW-1015">Disulfide bond</keyword>
<dbReference type="Pfam" id="PF05572">
    <property type="entry name" value="Peptidase_M43"/>
    <property type="match status" value="1"/>
</dbReference>
<evidence type="ECO:0000259" key="10">
    <source>
        <dbReference type="Pfam" id="PF05572"/>
    </source>
</evidence>
<comment type="similarity">
    <text evidence="1">Belongs to the peptidase M43B family.</text>
</comment>
<dbReference type="PROSITE" id="PS51257">
    <property type="entry name" value="PROKAR_LIPOPROTEIN"/>
    <property type="match status" value="1"/>
</dbReference>
<dbReference type="PANTHER" id="PTHR47466">
    <property type="match status" value="1"/>
</dbReference>
<dbReference type="InterPro" id="IPR008754">
    <property type="entry name" value="Peptidase_M43"/>
</dbReference>
<feature type="signal peptide" evidence="9">
    <location>
        <begin position="1"/>
        <end position="23"/>
    </location>
</feature>
<dbReference type="InterPro" id="IPR024079">
    <property type="entry name" value="MetalloPept_cat_dom_sf"/>
</dbReference>
<dbReference type="RefSeq" id="WP_183670228.1">
    <property type="nucleotide sequence ID" value="NZ_BMPB01000001.1"/>
</dbReference>
<sequence length="409" mass="45269">MKTKYLFLICTLCTLALFTVSCSDSDSSAVELSASAFDEVSSEGASLTVDIICNSSWTAESSASWCSISQAEGTGNQTLSLSVGANLNDKPRRATIIVTSHRTQKTVTVTQNAGNGDIDGYAYELPVYFHVLYNNSAQNVPQSRIETILTAVNKLYQNNNMNLTFKIAEIEPVSSASASISCKEFMNSEKGTDHYKLMKDPNSYINVFLYAFEEEDVLGVSHLPLTTQQNYLEGLTLTDYSNIQASQLSNIYCVSINTTYINAGVSQYSPNDPIITLAHELGHYLGLHHPFAEDENGAAANECKDTDYCEDTPSYNKVEYDAWLGGLPAGNYDLEYLSQRSNCQGEEFISDNLMDYAYSLTNKFTEDQYTRVRHVLNYSPLIPGPKIQTKAGTRTSSEETLQIPFRTIQ</sequence>
<proteinExistence type="inferred from homology"/>
<evidence type="ECO:0000256" key="6">
    <source>
        <dbReference type="ARBA" id="ARBA00022833"/>
    </source>
</evidence>
<dbReference type="SUPFAM" id="SSF55486">
    <property type="entry name" value="Metalloproteases ('zincins'), catalytic domain"/>
    <property type="match status" value="1"/>
</dbReference>
<keyword evidence="12" id="KW-0449">Lipoprotein</keyword>
<evidence type="ECO:0000256" key="9">
    <source>
        <dbReference type="SAM" id="SignalP"/>
    </source>
</evidence>
<comment type="caution">
    <text evidence="12">The sequence shown here is derived from an EMBL/GenBank/DDBJ whole genome shotgun (WGS) entry which is preliminary data.</text>
</comment>
<dbReference type="NCBIfam" id="TIGR03952">
    <property type="entry name" value="metzin_BF0631"/>
    <property type="match status" value="1"/>
</dbReference>
<evidence type="ECO:0000256" key="8">
    <source>
        <dbReference type="ARBA" id="ARBA00023157"/>
    </source>
</evidence>
<dbReference type="PANTHER" id="PTHR47466:SF1">
    <property type="entry name" value="METALLOPROTEASE MEP1 (AFU_ORTHOLOGUE AFUA_1G07730)-RELATED"/>
    <property type="match status" value="1"/>
</dbReference>
<evidence type="ECO:0000256" key="7">
    <source>
        <dbReference type="ARBA" id="ARBA00023049"/>
    </source>
</evidence>
<evidence type="ECO:0000256" key="1">
    <source>
        <dbReference type="ARBA" id="ARBA00008721"/>
    </source>
</evidence>
<evidence type="ECO:0000259" key="11">
    <source>
        <dbReference type="Pfam" id="PF13004"/>
    </source>
</evidence>
<evidence type="ECO:0000256" key="5">
    <source>
        <dbReference type="ARBA" id="ARBA00022801"/>
    </source>
</evidence>
<keyword evidence="4 9" id="KW-0732">Signal</keyword>
<dbReference type="GO" id="GO:0008237">
    <property type="term" value="F:metallopeptidase activity"/>
    <property type="evidence" value="ECO:0007669"/>
    <property type="project" value="UniProtKB-KW"/>
</dbReference>
<evidence type="ECO:0000256" key="2">
    <source>
        <dbReference type="ARBA" id="ARBA00022670"/>
    </source>
</evidence>
<dbReference type="EMBL" id="JACHOC010000003">
    <property type="protein sequence ID" value="MBB4621903.1"/>
    <property type="molecule type" value="Genomic_DNA"/>
</dbReference>
<feature type="domain" description="BACON" evidence="11">
    <location>
        <begin position="56"/>
        <end position="112"/>
    </location>
</feature>
<organism evidence="12 13">
    <name type="scientific">Parabacteroides faecis</name>
    <dbReference type="NCBI Taxonomy" id="1217282"/>
    <lineage>
        <taxon>Bacteria</taxon>
        <taxon>Pseudomonadati</taxon>
        <taxon>Bacteroidota</taxon>
        <taxon>Bacteroidia</taxon>
        <taxon>Bacteroidales</taxon>
        <taxon>Tannerellaceae</taxon>
        <taxon>Parabacteroides</taxon>
    </lineage>
</organism>
<dbReference type="Pfam" id="PF13004">
    <property type="entry name" value="BACON"/>
    <property type="match status" value="1"/>
</dbReference>
<name>A0ABR6KK65_9BACT</name>
<protein>
    <submittedName>
        <fullName evidence="12">Zinc-dependent metalloproteinase lipoprotein</fullName>
    </submittedName>
</protein>
<keyword evidence="3" id="KW-0479">Metal-binding</keyword>
<dbReference type="CDD" id="cd14948">
    <property type="entry name" value="BACON"/>
    <property type="match status" value="1"/>
</dbReference>
<evidence type="ECO:0000256" key="3">
    <source>
        <dbReference type="ARBA" id="ARBA00022723"/>
    </source>
</evidence>
<dbReference type="InterPro" id="IPR013783">
    <property type="entry name" value="Ig-like_fold"/>
</dbReference>
<dbReference type="Gene3D" id="3.40.390.10">
    <property type="entry name" value="Collagenase (Catalytic Domain)"/>
    <property type="match status" value="1"/>
</dbReference>
<evidence type="ECO:0000313" key="13">
    <source>
        <dbReference type="Proteomes" id="UP000533637"/>
    </source>
</evidence>
<keyword evidence="5" id="KW-0378">Hydrolase</keyword>
<feature type="domain" description="Peptidase M43 pregnancy-associated plasma-A" evidence="10">
    <location>
        <begin position="249"/>
        <end position="376"/>
    </location>
</feature>
<keyword evidence="2" id="KW-0645">Protease</keyword>
<evidence type="ECO:0000313" key="12">
    <source>
        <dbReference type="EMBL" id="MBB4621903.1"/>
    </source>
</evidence>
<dbReference type="Proteomes" id="UP000533637">
    <property type="component" value="Unassembled WGS sequence"/>
</dbReference>
<keyword evidence="6" id="KW-0862">Zinc</keyword>
<dbReference type="InterPro" id="IPR024361">
    <property type="entry name" value="BACON"/>
</dbReference>
<evidence type="ECO:0000256" key="4">
    <source>
        <dbReference type="ARBA" id="ARBA00022729"/>
    </source>
</evidence>
<dbReference type="InterPro" id="IPR023852">
    <property type="entry name" value="Metalloproteinase_lipop_BF0631"/>
</dbReference>
<accession>A0ABR6KK65</accession>
<keyword evidence="7 12" id="KW-0482">Metalloprotease</keyword>
<gene>
    <name evidence="12" type="ORF">GGQ57_001800</name>
</gene>
<dbReference type="Gene3D" id="2.60.40.10">
    <property type="entry name" value="Immunoglobulins"/>
    <property type="match status" value="1"/>
</dbReference>
<keyword evidence="13" id="KW-1185">Reference proteome</keyword>
<reference evidence="12 13" key="1">
    <citation type="submission" date="2020-08" db="EMBL/GenBank/DDBJ databases">
        <title>Genomic Encyclopedia of Type Strains, Phase IV (KMG-IV): sequencing the most valuable type-strain genomes for metagenomic binning, comparative biology and taxonomic classification.</title>
        <authorList>
            <person name="Goeker M."/>
        </authorList>
    </citation>
    <scope>NUCLEOTIDE SEQUENCE [LARGE SCALE GENOMIC DNA]</scope>
    <source>
        <strain evidence="12 13">DSM 102983</strain>
    </source>
</reference>
<feature type="chain" id="PRO_5045125993" evidence="9">
    <location>
        <begin position="24"/>
        <end position="409"/>
    </location>
</feature>